<dbReference type="GO" id="GO:0033104">
    <property type="term" value="C:type VI protein secretion system complex"/>
    <property type="evidence" value="ECO:0007669"/>
    <property type="project" value="InterPro"/>
</dbReference>
<proteinExistence type="predicted"/>
<dbReference type="AlphaFoldDB" id="A0A327NW90"/>
<protein>
    <submittedName>
        <fullName evidence="3">Type VI secretion system contractile sheath protein TssC</fullName>
    </submittedName>
</protein>
<reference evidence="3 4" key="1">
    <citation type="submission" date="2018-06" db="EMBL/GenBank/DDBJ databases">
        <title>Spirosoma sp. HMF3257 Genome sequencing and assembly.</title>
        <authorList>
            <person name="Kang H."/>
            <person name="Cha I."/>
            <person name="Kim H."/>
            <person name="Kang J."/>
            <person name="Joh K."/>
        </authorList>
    </citation>
    <scope>NUCLEOTIDE SEQUENCE [LARGE SCALE GENOMIC DNA]</scope>
    <source>
        <strain evidence="3 4">HMF3257</strain>
    </source>
</reference>
<organism evidence="3 4">
    <name type="scientific">Spirosoma telluris</name>
    <dbReference type="NCBI Taxonomy" id="2183553"/>
    <lineage>
        <taxon>Bacteria</taxon>
        <taxon>Pseudomonadati</taxon>
        <taxon>Bacteroidota</taxon>
        <taxon>Cytophagia</taxon>
        <taxon>Cytophagales</taxon>
        <taxon>Cytophagaceae</taxon>
        <taxon>Spirosoma</taxon>
    </lineage>
</organism>
<dbReference type="EMBL" id="QLII01000001">
    <property type="protein sequence ID" value="RAI77108.1"/>
    <property type="molecule type" value="Genomic_DNA"/>
</dbReference>
<evidence type="ECO:0000256" key="1">
    <source>
        <dbReference type="SAM" id="Coils"/>
    </source>
</evidence>
<evidence type="ECO:0000313" key="3">
    <source>
        <dbReference type="EMBL" id="RAI77108.1"/>
    </source>
</evidence>
<dbReference type="InterPro" id="IPR035576">
    <property type="entry name" value="T6SS_TssC"/>
</dbReference>
<feature type="coiled-coil region" evidence="1">
    <location>
        <begin position="223"/>
        <end position="250"/>
    </location>
</feature>
<dbReference type="OrthoDB" id="1408613at2"/>
<dbReference type="Pfam" id="PF17541">
    <property type="entry name" value="TssC"/>
    <property type="match status" value="1"/>
</dbReference>
<name>A0A327NW90_9BACT</name>
<keyword evidence="1" id="KW-0175">Coiled coil</keyword>
<evidence type="ECO:0000256" key="2">
    <source>
        <dbReference type="SAM" id="MobiDB-lite"/>
    </source>
</evidence>
<comment type="caution">
    <text evidence="3">The sequence shown here is derived from an EMBL/GenBank/DDBJ whole genome shotgun (WGS) entry which is preliminary data.</text>
</comment>
<gene>
    <name evidence="3" type="ORF">HMF3257_28265</name>
</gene>
<dbReference type="RefSeq" id="WP_111347303.1">
    <property type="nucleotide sequence ID" value="NZ_QLII01000001.1"/>
</dbReference>
<keyword evidence="4" id="KW-1185">Reference proteome</keyword>
<dbReference type="Proteomes" id="UP000249016">
    <property type="component" value="Unassembled WGS sequence"/>
</dbReference>
<accession>A0A327NW90</accession>
<dbReference type="GO" id="GO:0033103">
    <property type="term" value="P:protein secretion by the type VI secretion system"/>
    <property type="evidence" value="ECO:0007669"/>
    <property type="project" value="InterPro"/>
</dbReference>
<feature type="region of interest" description="Disordered" evidence="2">
    <location>
        <begin position="1"/>
        <end position="23"/>
    </location>
</feature>
<evidence type="ECO:0000313" key="4">
    <source>
        <dbReference type="Proteomes" id="UP000249016"/>
    </source>
</evidence>
<sequence>MAEAEKSASAGKPVREKEATTPVAVPIEQQITQLQQMRLGGFKLLETSIDGSEIFSPERKARKSIFMTDESRKEDRKVLKDRLKLWKEVLSKEGVSVMDLAKEVDDKYKATDKLYKDNLATVVSEIRDLESTYKGVDLFFKNAETSGLKIRNIVFTNAGLDQLNPADPTNAETIEHIKNEIHKVYNRFDLRESYSLMVIPGYLGSKRAVDGWAKIAYDHKVMLVTDYQNLDSLKETLKEFQREKLAADEGRLSNVLMACNPIVGRGKYEDLDETEDLYVNPSSAIAGKMYMNLISQVSAGYQYGSLEDVDGARFDLLKTEVGELENQGLIPLTKEFGKVIAFSGKTLYSGSNIGLKTYSVVRVFDWIMKVLMCFLNKRAMENWSGKIEREITEEIIQFLDQIKGPGKIIERFEAPQFRQDPIQKDRIFVDINITPFFPAKTFVIGLHGERGRDENTGRRGDFKGDVAQR</sequence>